<dbReference type="Proteomes" id="UP000617402">
    <property type="component" value="Unassembled WGS sequence"/>
</dbReference>
<evidence type="ECO:0000256" key="1">
    <source>
        <dbReference type="SAM" id="Phobius"/>
    </source>
</evidence>
<dbReference type="RefSeq" id="WP_188041699.1">
    <property type="nucleotide sequence ID" value="NZ_JACVHF010000031.1"/>
</dbReference>
<organism evidence="2 3">
    <name type="scientific">Heliobacterium chlorum</name>
    <dbReference type="NCBI Taxonomy" id="2698"/>
    <lineage>
        <taxon>Bacteria</taxon>
        <taxon>Bacillati</taxon>
        <taxon>Bacillota</taxon>
        <taxon>Clostridia</taxon>
        <taxon>Eubacteriales</taxon>
        <taxon>Heliobacteriaceae</taxon>
        <taxon>Heliobacterium</taxon>
    </lineage>
</organism>
<accession>A0ABR7T673</accession>
<keyword evidence="3" id="KW-1185">Reference proteome</keyword>
<proteinExistence type="predicted"/>
<keyword evidence="1" id="KW-1133">Transmembrane helix</keyword>
<reference evidence="2 3" key="1">
    <citation type="submission" date="2020-07" db="EMBL/GenBank/DDBJ databases">
        <title>Draft whole-genome sequence of Heliobacterium chlorum DSM 3682, type strain.</title>
        <authorList>
            <person name="Kyndt J.A."/>
            <person name="Meyer T.E."/>
            <person name="Imhoff J.F."/>
        </authorList>
    </citation>
    <scope>NUCLEOTIDE SEQUENCE [LARGE SCALE GENOMIC DNA]</scope>
    <source>
        <strain evidence="2 3">DSM 3682</strain>
    </source>
</reference>
<name>A0ABR7T673_HELCL</name>
<keyword evidence="1" id="KW-0472">Membrane</keyword>
<sequence>MHVVATFDHSNFLELAITDLKQNGIEKDSICAIPVKKITPEIQLLDSIHGADGQSMFDVASILGTIFMLFGVLWGFLWKWGPIIWGLIGLGLGFAVGFAIKYFIYFRKTKTAITKGRQAEVVLIIKCEKEEILIIEKVLKRHFALAIGTKQ</sequence>
<keyword evidence="1" id="KW-0812">Transmembrane</keyword>
<evidence type="ECO:0000313" key="3">
    <source>
        <dbReference type="Proteomes" id="UP000617402"/>
    </source>
</evidence>
<protein>
    <submittedName>
        <fullName evidence="2">Uncharacterized protein</fullName>
    </submittedName>
</protein>
<evidence type="ECO:0000313" key="2">
    <source>
        <dbReference type="EMBL" id="MBC9786273.1"/>
    </source>
</evidence>
<feature type="transmembrane region" description="Helical" evidence="1">
    <location>
        <begin position="57"/>
        <end position="77"/>
    </location>
</feature>
<dbReference type="EMBL" id="JACVHF010000031">
    <property type="protein sequence ID" value="MBC9786273.1"/>
    <property type="molecule type" value="Genomic_DNA"/>
</dbReference>
<gene>
    <name evidence="2" type="ORF">H1S01_17585</name>
</gene>
<comment type="caution">
    <text evidence="2">The sequence shown here is derived from an EMBL/GenBank/DDBJ whole genome shotgun (WGS) entry which is preliminary data.</text>
</comment>
<feature type="transmembrane region" description="Helical" evidence="1">
    <location>
        <begin position="83"/>
        <end position="105"/>
    </location>
</feature>